<organism evidence="1 2">
    <name type="scientific">Gymnopilus junonius</name>
    <name type="common">Spectacular rustgill mushroom</name>
    <name type="synonym">Gymnopilus spectabilis subsp. junonius</name>
    <dbReference type="NCBI Taxonomy" id="109634"/>
    <lineage>
        <taxon>Eukaryota</taxon>
        <taxon>Fungi</taxon>
        <taxon>Dikarya</taxon>
        <taxon>Basidiomycota</taxon>
        <taxon>Agaricomycotina</taxon>
        <taxon>Agaricomycetes</taxon>
        <taxon>Agaricomycetidae</taxon>
        <taxon>Agaricales</taxon>
        <taxon>Agaricineae</taxon>
        <taxon>Hymenogastraceae</taxon>
        <taxon>Gymnopilus</taxon>
    </lineage>
</organism>
<dbReference type="Proteomes" id="UP000724874">
    <property type="component" value="Unassembled WGS sequence"/>
</dbReference>
<sequence length="128" mass="14322">MERGVATHIYAAFDPNLSGKDRMPLSWWGRPFCLGPGKLELGVASSRRAGWQARNGERQGKVFVTGPRCPAENFARQVFGKSDLEHNGSYLLDCHIGDPFTETVKPWAISHIKAEMLSEKLVEQGFIY</sequence>
<dbReference type="AlphaFoldDB" id="A0A9P5NHP0"/>
<evidence type="ECO:0000313" key="1">
    <source>
        <dbReference type="EMBL" id="KAF8886877.1"/>
    </source>
</evidence>
<evidence type="ECO:0000313" key="2">
    <source>
        <dbReference type="Proteomes" id="UP000724874"/>
    </source>
</evidence>
<comment type="caution">
    <text evidence="1">The sequence shown here is derived from an EMBL/GenBank/DDBJ whole genome shotgun (WGS) entry which is preliminary data.</text>
</comment>
<reference evidence="1" key="1">
    <citation type="submission" date="2020-11" db="EMBL/GenBank/DDBJ databases">
        <authorList>
            <consortium name="DOE Joint Genome Institute"/>
            <person name="Ahrendt S."/>
            <person name="Riley R."/>
            <person name="Andreopoulos W."/>
            <person name="LaButti K."/>
            <person name="Pangilinan J."/>
            <person name="Ruiz-duenas F.J."/>
            <person name="Barrasa J.M."/>
            <person name="Sanchez-Garcia M."/>
            <person name="Camarero S."/>
            <person name="Miyauchi S."/>
            <person name="Serrano A."/>
            <person name="Linde D."/>
            <person name="Babiker R."/>
            <person name="Drula E."/>
            <person name="Ayuso-Fernandez I."/>
            <person name="Pacheco R."/>
            <person name="Padilla G."/>
            <person name="Ferreira P."/>
            <person name="Barriuso J."/>
            <person name="Kellner H."/>
            <person name="Castanera R."/>
            <person name="Alfaro M."/>
            <person name="Ramirez L."/>
            <person name="Pisabarro A.G."/>
            <person name="Kuo A."/>
            <person name="Tritt A."/>
            <person name="Lipzen A."/>
            <person name="He G."/>
            <person name="Yan M."/>
            <person name="Ng V."/>
            <person name="Cullen D."/>
            <person name="Martin F."/>
            <person name="Rosso M.-N."/>
            <person name="Henrissat B."/>
            <person name="Hibbett D."/>
            <person name="Martinez A.T."/>
            <person name="Grigoriev I.V."/>
        </authorList>
    </citation>
    <scope>NUCLEOTIDE SEQUENCE</scope>
    <source>
        <strain evidence="1">AH 44721</strain>
    </source>
</reference>
<gene>
    <name evidence="1" type="ORF">CPB84DRAFT_1949265</name>
</gene>
<accession>A0A9P5NHP0</accession>
<name>A0A9P5NHP0_GYMJU</name>
<proteinExistence type="predicted"/>
<keyword evidence="2" id="KW-1185">Reference proteome</keyword>
<dbReference type="OrthoDB" id="191139at2759"/>
<protein>
    <submittedName>
        <fullName evidence="1">Uncharacterized protein</fullName>
    </submittedName>
</protein>
<dbReference type="EMBL" id="JADNYJ010000093">
    <property type="protein sequence ID" value="KAF8886877.1"/>
    <property type="molecule type" value="Genomic_DNA"/>
</dbReference>